<dbReference type="EMBL" id="CM007649">
    <property type="protein sequence ID" value="ONM30514.1"/>
    <property type="molecule type" value="Genomic_DNA"/>
</dbReference>
<dbReference type="InterPro" id="IPR011709">
    <property type="entry name" value="DEAD-box_helicase_OB_fold"/>
</dbReference>
<feature type="region of interest" description="Disordered" evidence="3">
    <location>
        <begin position="341"/>
        <end position="375"/>
    </location>
</feature>
<keyword evidence="2 5" id="KW-0347">Helicase</keyword>
<proteinExistence type="predicted"/>
<name>A0A1D6MN03_MAIZE</name>
<dbReference type="SMART" id="SM00358">
    <property type="entry name" value="DSRM"/>
    <property type="match status" value="1"/>
</dbReference>
<reference evidence="5" key="1">
    <citation type="submission" date="2015-12" db="EMBL/GenBank/DDBJ databases">
        <title>Update maize B73 reference genome by single molecule sequencing technologies.</title>
        <authorList>
            <consortium name="Maize Genome Sequencing Project"/>
            <person name="Ware D."/>
        </authorList>
    </citation>
    <scope>NUCLEOTIDE SEQUENCE [LARGE SCALE GENOMIC DNA]</scope>
    <source>
        <tissue evidence="5">Seedling</tissue>
    </source>
</reference>
<feature type="compositionally biased region" description="Basic residues" evidence="3">
    <location>
        <begin position="364"/>
        <end position="375"/>
    </location>
</feature>
<sequence>MQLAESAKLQFSCRDYSDHLALVRAYDGWREAERDRAGYDYCWKNFLSVQTLKAIDSLRRQFLFLLKDTGLVDENMTMCNKWSRDENLVRAVICAGLYPGVSSVLNKEKSISLKTMEDGQVMLYSSSVNGKETKIPFPWLVFNEKVKVNSVFLRDSTAISDSILLLFGGCIKQGGLDGHLKMLGGYLEFFMNRDLASTYVSLKRELENLIHCKLQNPRMDIQTSEELLSAIRLLVTEDPCSGRFVYGRQEPRSKKAKTMLSPSSLSEAGGNGGDNAKNQLQTYLTRAGHSNPTYKTKQIKSYLFRSTVEFNGMQFVGQPCANKKLAEKDAASEALNWLTGDGGAITDSRGAQDADPMSLLMQPPRRRRHSHRRRN</sequence>
<dbReference type="FunFam" id="3.30.160.20:FF:000059">
    <property type="entry name" value="DExH-box ATP-dependent RNA helicase DExH3"/>
    <property type="match status" value="1"/>
</dbReference>
<keyword evidence="1" id="KW-0378">Hydrolase</keyword>
<dbReference type="InterPro" id="IPR014720">
    <property type="entry name" value="dsRBD_dom"/>
</dbReference>
<evidence type="ECO:0000313" key="5">
    <source>
        <dbReference type="EMBL" id="ONM30514.1"/>
    </source>
</evidence>
<dbReference type="InterPro" id="IPR059023">
    <property type="entry name" value="RNA_hel_CTD"/>
</dbReference>
<dbReference type="Gene3D" id="3.30.160.20">
    <property type="match status" value="1"/>
</dbReference>
<accession>A0A1D6MN03</accession>
<dbReference type="GO" id="GO:0003723">
    <property type="term" value="F:RNA binding"/>
    <property type="evidence" value="ECO:0007669"/>
    <property type="project" value="UniProtKB-UniRule"/>
</dbReference>
<dbReference type="AlphaFoldDB" id="A0A1D6MN03"/>
<dbReference type="Pfam" id="PF07717">
    <property type="entry name" value="OB_NTP_bind"/>
    <property type="match status" value="1"/>
</dbReference>
<keyword evidence="2 5" id="KW-0547">Nucleotide-binding</keyword>
<dbReference type="Pfam" id="PF26026">
    <property type="entry name" value="RNA_hel_CTD"/>
    <property type="match status" value="1"/>
</dbReference>
<dbReference type="PANTHER" id="PTHR18934">
    <property type="entry name" value="ATP-DEPENDENT RNA HELICASE"/>
    <property type="match status" value="1"/>
</dbReference>
<evidence type="ECO:0000259" key="4">
    <source>
        <dbReference type="PROSITE" id="PS50137"/>
    </source>
</evidence>
<organism evidence="5">
    <name type="scientific">Zea mays</name>
    <name type="common">Maize</name>
    <dbReference type="NCBI Taxonomy" id="4577"/>
    <lineage>
        <taxon>Eukaryota</taxon>
        <taxon>Viridiplantae</taxon>
        <taxon>Streptophyta</taxon>
        <taxon>Embryophyta</taxon>
        <taxon>Tracheophyta</taxon>
        <taxon>Spermatophyta</taxon>
        <taxon>Magnoliopsida</taxon>
        <taxon>Liliopsida</taxon>
        <taxon>Poales</taxon>
        <taxon>Poaceae</taxon>
        <taxon>PACMAD clade</taxon>
        <taxon>Panicoideae</taxon>
        <taxon>Andropogonodae</taxon>
        <taxon>Andropogoneae</taxon>
        <taxon>Tripsacinae</taxon>
        <taxon>Zea</taxon>
    </lineage>
</organism>
<feature type="domain" description="DRBM" evidence="4">
    <location>
        <begin position="275"/>
        <end position="340"/>
    </location>
</feature>
<dbReference type="PANTHER" id="PTHR18934:SF229">
    <property type="entry name" value="DEXH-BOX ATP-DEPENDENT RNA HELICASE DEXH3"/>
    <property type="match status" value="1"/>
</dbReference>
<protein>
    <submittedName>
        <fullName evidence="5">DExH-box ATP-dependent RNA helicase DExH3</fullName>
    </submittedName>
</protein>
<feature type="region of interest" description="Disordered" evidence="3">
    <location>
        <begin position="253"/>
        <end position="278"/>
    </location>
</feature>
<dbReference type="Pfam" id="PF00035">
    <property type="entry name" value="dsrm"/>
    <property type="match status" value="1"/>
</dbReference>
<keyword evidence="2 5" id="KW-0067">ATP-binding</keyword>
<dbReference type="SUPFAM" id="SSF54768">
    <property type="entry name" value="dsRNA-binding domain-like"/>
    <property type="match status" value="1"/>
</dbReference>
<evidence type="ECO:0000256" key="2">
    <source>
        <dbReference type="ARBA" id="ARBA00022806"/>
    </source>
</evidence>
<dbReference type="GO" id="GO:0004386">
    <property type="term" value="F:helicase activity"/>
    <property type="evidence" value="ECO:0007669"/>
    <property type="project" value="UniProtKB-KW"/>
</dbReference>
<evidence type="ECO:0000256" key="3">
    <source>
        <dbReference type="SAM" id="MobiDB-lite"/>
    </source>
</evidence>
<dbReference type="PROSITE" id="PS50137">
    <property type="entry name" value="DS_RBD"/>
    <property type="match status" value="1"/>
</dbReference>
<evidence type="ECO:0000256" key="1">
    <source>
        <dbReference type="ARBA" id="ARBA00022801"/>
    </source>
</evidence>
<gene>
    <name evidence="5" type="ORF">ZEAMMB73_Zm00001d040082</name>
</gene>
<dbReference type="ExpressionAtlas" id="A0A1D6MN03">
    <property type="expression patterns" value="baseline and differential"/>
</dbReference>